<keyword evidence="3" id="KW-0813">Transport</keyword>
<keyword evidence="14" id="KW-1185">Reference proteome</keyword>
<keyword evidence="4 10" id="KW-0812">Transmembrane</keyword>
<keyword evidence="5" id="KW-0862">Zinc</keyword>
<dbReference type="InterPro" id="IPR058533">
    <property type="entry name" value="Cation_efflux_TM"/>
</dbReference>
<keyword evidence="7" id="KW-0406">Ion transport</keyword>
<dbReference type="InterPro" id="IPR050681">
    <property type="entry name" value="CDF/SLC30A"/>
</dbReference>
<dbReference type="SUPFAM" id="SSF160240">
    <property type="entry name" value="Cation efflux protein cytoplasmic domain-like"/>
    <property type="match status" value="1"/>
</dbReference>
<dbReference type="InterPro" id="IPR002524">
    <property type="entry name" value="Cation_efflux"/>
</dbReference>
<evidence type="ECO:0000256" key="2">
    <source>
        <dbReference type="ARBA" id="ARBA00008873"/>
    </source>
</evidence>
<sequence length="328" mass="36177">MEKHLHDHDEHHDHGGHKHDSHSHDHHAHKHDHDNTLVWVLLLTLAFAFVEAIGGWFTGSLALLGDAGHMFSDSAALGLAALGAWLARKPASQKHSFGLMRSEVIVAFLNSIFMLVVVVAIVYEAIERIQTPQPVHGGEVILIALIGLIINLVVASKLHGHQETMNHRAAMLHVLGDLLGSVAAIVAGGVIYFTGWLLIDPILSIFISLLILVSTIRLLREALHVLMEGVPAHINLQEVTLTLSRLPHVQEIHSIHIWSLSSEVTALSAHVVLEDMHAWHPVLTNIRELLHERFDIDHVTLQPETVSALKQGEVACWLTKKPDTPLSD</sequence>
<dbReference type="RefSeq" id="WP_221765170.1">
    <property type="nucleotide sequence ID" value="NZ_AP024110.1"/>
</dbReference>
<evidence type="ECO:0000256" key="10">
    <source>
        <dbReference type="SAM" id="Phobius"/>
    </source>
</evidence>
<dbReference type="Gene3D" id="1.20.1510.10">
    <property type="entry name" value="Cation efflux protein transmembrane domain"/>
    <property type="match status" value="1"/>
</dbReference>
<accession>A0A8D5FYT3</accession>
<feature type="transmembrane region" description="Helical" evidence="10">
    <location>
        <begin position="69"/>
        <end position="87"/>
    </location>
</feature>
<evidence type="ECO:0000259" key="12">
    <source>
        <dbReference type="Pfam" id="PF16916"/>
    </source>
</evidence>
<feature type="domain" description="Cation efflux protein cytoplasmic" evidence="12">
    <location>
        <begin position="232"/>
        <end position="304"/>
    </location>
</feature>
<comment type="subcellular location">
    <subcellularLocation>
        <location evidence="1">Membrane</location>
        <topology evidence="1">Multi-pass membrane protein</topology>
    </subcellularLocation>
</comment>
<dbReference type="PANTHER" id="PTHR11562:SF17">
    <property type="entry name" value="RE54080P-RELATED"/>
    <property type="match status" value="1"/>
</dbReference>
<evidence type="ECO:0000256" key="6">
    <source>
        <dbReference type="ARBA" id="ARBA00022989"/>
    </source>
</evidence>
<dbReference type="KEGG" id="mpau:ZMTM_09230"/>
<evidence type="ECO:0000259" key="11">
    <source>
        <dbReference type="Pfam" id="PF01545"/>
    </source>
</evidence>
<dbReference type="NCBIfam" id="TIGR01297">
    <property type="entry name" value="CDF"/>
    <property type="match status" value="1"/>
</dbReference>
<proteinExistence type="inferred from homology"/>
<feature type="region of interest" description="Disordered" evidence="9">
    <location>
        <begin position="1"/>
        <end position="29"/>
    </location>
</feature>
<protein>
    <submittedName>
        <fullName evidence="13">Cation transporter</fullName>
    </submittedName>
</protein>
<evidence type="ECO:0000313" key="13">
    <source>
        <dbReference type="EMBL" id="BCM24664.1"/>
    </source>
</evidence>
<evidence type="ECO:0000256" key="7">
    <source>
        <dbReference type="ARBA" id="ARBA00023065"/>
    </source>
</evidence>
<feature type="transmembrane region" description="Helical" evidence="10">
    <location>
        <begin position="201"/>
        <end position="219"/>
    </location>
</feature>
<reference evidence="13" key="1">
    <citation type="journal article" date="2021" name="Arch. Microbiol.">
        <title>Methyloradius palustris gen. nov., sp. nov., a methanol-oxidizing bacterium isolated from snow.</title>
        <authorList>
            <person name="Miyadera T."/>
            <person name="Kojima H."/>
            <person name="Fukui M."/>
        </authorList>
    </citation>
    <scope>NUCLEOTIDE SEQUENCE</scope>
    <source>
        <strain evidence="13">Zm11</strain>
    </source>
</reference>
<feature type="compositionally biased region" description="Basic and acidic residues" evidence="9">
    <location>
        <begin position="1"/>
        <end position="13"/>
    </location>
</feature>
<feature type="transmembrane region" description="Helical" evidence="10">
    <location>
        <begin position="135"/>
        <end position="154"/>
    </location>
</feature>
<evidence type="ECO:0000313" key="14">
    <source>
        <dbReference type="Proteomes" id="UP000826722"/>
    </source>
</evidence>
<dbReference type="GO" id="GO:0005385">
    <property type="term" value="F:zinc ion transmembrane transporter activity"/>
    <property type="evidence" value="ECO:0007669"/>
    <property type="project" value="TreeGrafter"/>
</dbReference>
<organism evidence="13 14">
    <name type="scientific">Methyloradius palustris</name>
    <dbReference type="NCBI Taxonomy" id="2778876"/>
    <lineage>
        <taxon>Bacteria</taxon>
        <taxon>Pseudomonadati</taxon>
        <taxon>Pseudomonadota</taxon>
        <taxon>Betaproteobacteria</taxon>
        <taxon>Nitrosomonadales</taxon>
        <taxon>Methylophilaceae</taxon>
        <taxon>Methyloradius</taxon>
    </lineage>
</organism>
<feature type="transmembrane region" description="Helical" evidence="10">
    <location>
        <begin position="37"/>
        <end position="57"/>
    </location>
</feature>
<evidence type="ECO:0000256" key="3">
    <source>
        <dbReference type="ARBA" id="ARBA00022448"/>
    </source>
</evidence>
<evidence type="ECO:0000256" key="8">
    <source>
        <dbReference type="ARBA" id="ARBA00023136"/>
    </source>
</evidence>
<evidence type="ECO:0000256" key="9">
    <source>
        <dbReference type="SAM" id="MobiDB-lite"/>
    </source>
</evidence>
<keyword evidence="6 10" id="KW-1133">Transmembrane helix</keyword>
<dbReference type="GO" id="GO:0005886">
    <property type="term" value="C:plasma membrane"/>
    <property type="evidence" value="ECO:0007669"/>
    <property type="project" value="TreeGrafter"/>
</dbReference>
<dbReference type="InterPro" id="IPR027469">
    <property type="entry name" value="Cation_efflux_TMD_sf"/>
</dbReference>
<comment type="similarity">
    <text evidence="2">Belongs to the cation diffusion facilitator (CDF) transporter (TC 2.A.4) family. SLC30A subfamily.</text>
</comment>
<dbReference type="SUPFAM" id="SSF161111">
    <property type="entry name" value="Cation efflux protein transmembrane domain-like"/>
    <property type="match status" value="1"/>
</dbReference>
<dbReference type="InterPro" id="IPR027470">
    <property type="entry name" value="Cation_efflux_CTD"/>
</dbReference>
<name>A0A8D5FYT3_9PROT</name>
<dbReference type="Pfam" id="PF01545">
    <property type="entry name" value="Cation_efflux"/>
    <property type="match status" value="1"/>
</dbReference>
<evidence type="ECO:0000256" key="5">
    <source>
        <dbReference type="ARBA" id="ARBA00022906"/>
    </source>
</evidence>
<dbReference type="InterPro" id="IPR036837">
    <property type="entry name" value="Cation_efflux_CTD_sf"/>
</dbReference>
<feature type="domain" description="Cation efflux protein transmembrane" evidence="11">
    <location>
        <begin position="40"/>
        <end position="227"/>
    </location>
</feature>
<feature type="compositionally biased region" description="Basic residues" evidence="9">
    <location>
        <begin position="14"/>
        <end position="29"/>
    </location>
</feature>
<dbReference type="Proteomes" id="UP000826722">
    <property type="component" value="Chromosome"/>
</dbReference>
<dbReference type="Pfam" id="PF16916">
    <property type="entry name" value="ZT_dimer"/>
    <property type="match status" value="1"/>
</dbReference>
<dbReference type="AlphaFoldDB" id="A0A8D5FYT3"/>
<keyword evidence="5" id="KW-0864">Zinc transport</keyword>
<dbReference type="PANTHER" id="PTHR11562">
    <property type="entry name" value="CATION EFFLUX PROTEIN/ ZINC TRANSPORTER"/>
    <property type="match status" value="1"/>
</dbReference>
<feature type="transmembrane region" description="Helical" evidence="10">
    <location>
        <begin position="174"/>
        <end position="195"/>
    </location>
</feature>
<keyword evidence="8 10" id="KW-0472">Membrane</keyword>
<evidence type="ECO:0000256" key="4">
    <source>
        <dbReference type="ARBA" id="ARBA00022692"/>
    </source>
</evidence>
<evidence type="ECO:0000256" key="1">
    <source>
        <dbReference type="ARBA" id="ARBA00004141"/>
    </source>
</evidence>
<gene>
    <name evidence="13" type="primary">czcD.1</name>
    <name evidence="13" type="ORF">ZMTM_09230</name>
</gene>
<dbReference type="EMBL" id="AP024110">
    <property type="protein sequence ID" value="BCM24664.1"/>
    <property type="molecule type" value="Genomic_DNA"/>
</dbReference>
<feature type="transmembrane region" description="Helical" evidence="10">
    <location>
        <begin position="99"/>
        <end position="123"/>
    </location>
</feature>